<sequence>MKRILHILVLLIVMASNAQTIVGDGNSITILNGSGETNTASNTGISGTGVFIGKNGAELEFKNINAASNKVSVTDDPANNEIDIDVNESNLILTESQISDLSHTVDTKLTDPEVETGYNNQVPLATQSEAEAGTSTAVRRWTPQRIGQAIAALAPLGGGFANPAVSDLQMAGYDITNIGNLYINGSSTDNNDLIVGRTDTGSFFYDEESYNALSKGRLDIDAATGDGSYEGDFDVIGAFTVNGSPVSGGATNLSYTPSTRTVASDTGTNAILTLADETDPGLLSAADKTKLNDITLSNPLDLDGLAITVNGKEDLINKSTDLSSPDDTKYPTTLAVSTALSNKITSDITGYGAGISATDNIVVWDHDVNSTEPTPGPNDVVIGTNVPASDTGTGATDIPLDGQYYGDMSSANTATAYTTDATKRKGGWAKILINAASLPTVDGDSTYEEGKTFAASTDMYLVIYHDGSTVKKFLLGK</sequence>
<evidence type="ECO:0000256" key="1">
    <source>
        <dbReference type="SAM" id="SignalP"/>
    </source>
</evidence>
<dbReference type="RefSeq" id="WP_379762410.1">
    <property type="nucleotide sequence ID" value="NZ_JBHSCL010000003.1"/>
</dbReference>
<evidence type="ECO:0000313" key="3">
    <source>
        <dbReference type="Proteomes" id="UP001595841"/>
    </source>
</evidence>
<name>A0ABV8PGH6_9FLAO</name>
<gene>
    <name evidence="2" type="ORF">ACFOWS_02665</name>
</gene>
<evidence type="ECO:0000313" key="2">
    <source>
        <dbReference type="EMBL" id="MFC4219017.1"/>
    </source>
</evidence>
<proteinExistence type="predicted"/>
<organism evidence="2 3">
    <name type="scientific">Flagellimonas marina</name>
    <dbReference type="NCBI Taxonomy" id="1775168"/>
    <lineage>
        <taxon>Bacteria</taxon>
        <taxon>Pseudomonadati</taxon>
        <taxon>Bacteroidota</taxon>
        <taxon>Flavobacteriia</taxon>
        <taxon>Flavobacteriales</taxon>
        <taxon>Flavobacteriaceae</taxon>
        <taxon>Flagellimonas</taxon>
    </lineage>
</organism>
<keyword evidence="3" id="KW-1185">Reference proteome</keyword>
<accession>A0ABV8PGH6</accession>
<comment type="caution">
    <text evidence="2">The sequence shown here is derived from an EMBL/GenBank/DDBJ whole genome shotgun (WGS) entry which is preliminary data.</text>
</comment>
<feature type="chain" id="PRO_5047381621" evidence="1">
    <location>
        <begin position="19"/>
        <end position="477"/>
    </location>
</feature>
<dbReference type="EMBL" id="JBHSCL010000003">
    <property type="protein sequence ID" value="MFC4219017.1"/>
    <property type="molecule type" value="Genomic_DNA"/>
</dbReference>
<dbReference type="Proteomes" id="UP001595841">
    <property type="component" value="Unassembled WGS sequence"/>
</dbReference>
<reference evidence="3" key="1">
    <citation type="journal article" date="2019" name="Int. J. Syst. Evol. Microbiol.">
        <title>The Global Catalogue of Microorganisms (GCM) 10K type strain sequencing project: providing services to taxonomists for standard genome sequencing and annotation.</title>
        <authorList>
            <consortium name="The Broad Institute Genomics Platform"/>
            <consortium name="The Broad Institute Genome Sequencing Center for Infectious Disease"/>
            <person name="Wu L."/>
            <person name="Ma J."/>
        </authorList>
    </citation>
    <scope>NUCLEOTIDE SEQUENCE [LARGE SCALE GENOMIC DNA]</scope>
    <source>
        <strain evidence="3">CGMCC 1.15774</strain>
    </source>
</reference>
<protein>
    <submittedName>
        <fullName evidence="2">Uncharacterized protein</fullName>
    </submittedName>
</protein>
<keyword evidence="1" id="KW-0732">Signal</keyword>
<feature type="signal peptide" evidence="1">
    <location>
        <begin position="1"/>
        <end position="18"/>
    </location>
</feature>